<keyword evidence="4 6" id="KW-1133">Transmembrane helix</keyword>
<dbReference type="EMBL" id="JASPKY010000245">
    <property type="protein sequence ID" value="KAK9717220.1"/>
    <property type="molecule type" value="Genomic_DNA"/>
</dbReference>
<dbReference type="PRINTS" id="PR00237">
    <property type="entry name" value="GPCRRHODOPSN"/>
</dbReference>
<feature type="transmembrane region" description="Helical" evidence="6">
    <location>
        <begin position="107"/>
        <end position="128"/>
    </location>
</feature>
<comment type="subcellular location">
    <subcellularLocation>
        <location evidence="1">Membrane</location>
    </subcellularLocation>
</comment>
<feature type="transmembrane region" description="Helical" evidence="6">
    <location>
        <begin position="62"/>
        <end position="87"/>
    </location>
</feature>
<gene>
    <name evidence="8" type="ORF">QE152_g24302</name>
</gene>
<dbReference type="PANTHER" id="PTHR46641">
    <property type="entry name" value="FMRFAMIDE RECEPTOR-RELATED"/>
    <property type="match status" value="1"/>
</dbReference>
<evidence type="ECO:0000256" key="5">
    <source>
        <dbReference type="ARBA" id="ARBA00023136"/>
    </source>
</evidence>
<name>A0AAW1KF95_POPJA</name>
<evidence type="ECO:0000256" key="1">
    <source>
        <dbReference type="ARBA" id="ARBA00004370"/>
    </source>
</evidence>
<evidence type="ECO:0000313" key="8">
    <source>
        <dbReference type="EMBL" id="KAK9717220.1"/>
    </source>
</evidence>
<evidence type="ECO:0000313" key="9">
    <source>
        <dbReference type="Proteomes" id="UP001458880"/>
    </source>
</evidence>
<dbReference type="InterPro" id="IPR017452">
    <property type="entry name" value="GPCR_Rhodpsn_7TM"/>
</dbReference>
<accession>A0AAW1KF95</accession>
<organism evidence="8 9">
    <name type="scientific">Popillia japonica</name>
    <name type="common">Japanese beetle</name>
    <dbReference type="NCBI Taxonomy" id="7064"/>
    <lineage>
        <taxon>Eukaryota</taxon>
        <taxon>Metazoa</taxon>
        <taxon>Ecdysozoa</taxon>
        <taxon>Arthropoda</taxon>
        <taxon>Hexapoda</taxon>
        <taxon>Insecta</taxon>
        <taxon>Pterygota</taxon>
        <taxon>Neoptera</taxon>
        <taxon>Endopterygota</taxon>
        <taxon>Coleoptera</taxon>
        <taxon>Polyphaga</taxon>
        <taxon>Scarabaeiformia</taxon>
        <taxon>Scarabaeidae</taxon>
        <taxon>Rutelinae</taxon>
        <taxon>Popillia</taxon>
    </lineage>
</organism>
<dbReference type="SUPFAM" id="SSF81321">
    <property type="entry name" value="Family A G protein-coupled receptor-like"/>
    <property type="match status" value="1"/>
</dbReference>
<feature type="transmembrane region" description="Helical" evidence="6">
    <location>
        <begin position="30"/>
        <end position="50"/>
    </location>
</feature>
<comment type="similarity">
    <text evidence="2">Belongs to the G-protein coupled receptor 1 family.</text>
</comment>
<evidence type="ECO:0000256" key="2">
    <source>
        <dbReference type="ARBA" id="ARBA00010663"/>
    </source>
</evidence>
<feature type="domain" description="G-protein coupled receptors family 1 profile" evidence="7">
    <location>
        <begin position="42"/>
        <end position="168"/>
    </location>
</feature>
<evidence type="ECO:0000259" key="7">
    <source>
        <dbReference type="PROSITE" id="PS50262"/>
    </source>
</evidence>
<dbReference type="PROSITE" id="PS50262">
    <property type="entry name" value="G_PROTEIN_RECEP_F1_2"/>
    <property type="match status" value="1"/>
</dbReference>
<reference evidence="8 9" key="1">
    <citation type="journal article" date="2024" name="BMC Genomics">
        <title>De novo assembly and annotation of Popillia japonica's genome with initial clues to its potential as an invasive pest.</title>
        <authorList>
            <person name="Cucini C."/>
            <person name="Boschi S."/>
            <person name="Funari R."/>
            <person name="Cardaioli E."/>
            <person name="Iannotti N."/>
            <person name="Marturano G."/>
            <person name="Paoli F."/>
            <person name="Bruttini M."/>
            <person name="Carapelli A."/>
            <person name="Frati F."/>
            <person name="Nardi F."/>
        </authorList>
    </citation>
    <scope>NUCLEOTIDE SEQUENCE [LARGE SCALE GENOMIC DNA]</scope>
    <source>
        <strain evidence="8">DMR45628</strain>
    </source>
</reference>
<protein>
    <submittedName>
        <fullName evidence="8">7 transmembrane receptor (Rhodopsin family)</fullName>
    </submittedName>
</protein>
<sequence length="168" mass="18916">MGAPPIGINQSCVMDEFETTIVFAFATNGVLLNLFGFFGLLGNIISMIILSRPQMRSSINCLLIGLARVDTVLIITSILLFGIYEIYPYTGYMFTYYYNIQPHMASALYFLTTVCHTASTYLTVTVSFDRYIAVCNPLKARSLCTYGRARIYVVSRLPTTIQLYYILC</sequence>
<keyword evidence="9" id="KW-1185">Reference proteome</keyword>
<keyword evidence="8" id="KW-0675">Receptor</keyword>
<dbReference type="AlphaFoldDB" id="A0AAW1KF95"/>
<dbReference type="Pfam" id="PF00001">
    <property type="entry name" value="7tm_1"/>
    <property type="match status" value="1"/>
</dbReference>
<dbReference type="Proteomes" id="UP001458880">
    <property type="component" value="Unassembled WGS sequence"/>
</dbReference>
<dbReference type="GO" id="GO:0004930">
    <property type="term" value="F:G protein-coupled receptor activity"/>
    <property type="evidence" value="ECO:0007669"/>
    <property type="project" value="InterPro"/>
</dbReference>
<dbReference type="Gene3D" id="1.20.1070.10">
    <property type="entry name" value="Rhodopsin 7-helix transmembrane proteins"/>
    <property type="match status" value="1"/>
</dbReference>
<keyword evidence="3 6" id="KW-0812">Transmembrane</keyword>
<evidence type="ECO:0000256" key="6">
    <source>
        <dbReference type="SAM" id="Phobius"/>
    </source>
</evidence>
<proteinExistence type="inferred from homology"/>
<dbReference type="InterPro" id="IPR000276">
    <property type="entry name" value="GPCR_Rhodpsn"/>
</dbReference>
<evidence type="ECO:0000256" key="4">
    <source>
        <dbReference type="ARBA" id="ARBA00022989"/>
    </source>
</evidence>
<comment type="caution">
    <text evidence="8">The sequence shown here is derived from an EMBL/GenBank/DDBJ whole genome shotgun (WGS) entry which is preliminary data.</text>
</comment>
<dbReference type="GO" id="GO:0016020">
    <property type="term" value="C:membrane"/>
    <property type="evidence" value="ECO:0007669"/>
    <property type="project" value="UniProtKB-SubCell"/>
</dbReference>
<dbReference type="InterPro" id="IPR052954">
    <property type="entry name" value="GPCR-Ligand_Int"/>
</dbReference>
<keyword evidence="5 6" id="KW-0472">Membrane</keyword>
<dbReference type="PANTHER" id="PTHR46641:SF2">
    <property type="entry name" value="FMRFAMIDE RECEPTOR"/>
    <property type="match status" value="1"/>
</dbReference>
<evidence type="ECO:0000256" key="3">
    <source>
        <dbReference type="ARBA" id="ARBA00022692"/>
    </source>
</evidence>